<reference evidence="15" key="2">
    <citation type="journal article" date="2021" name="PeerJ">
        <title>Extensive microbial diversity within the chicken gut microbiome revealed by metagenomics and culture.</title>
        <authorList>
            <person name="Gilroy R."/>
            <person name="Ravi A."/>
            <person name="Getino M."/>
            <person name="Pursley I."/>
            <person name="Horton D.L."/>
            <person name="Alikhan N.F."/>
            <person name="Baker D."/>
            <person name="Gharbi K."/>
            <person name="Hall N."/>
            <person name="Watson M."/>
            <person name="Adriaenssens E.M."/>
            <person name="Foster-Nyarko E."/>
            <person name="Jarju S."/>
            <person name="Secka A."/>
            <person name="Antonio M."/>
            <person name="Oren A."/>
            <person name="Chaudhuri R.R."/>
            <person name="La Ragione R."/>
            <person name="Hildebrand F."/>
            <person name="Pallen M.J."/>
        </authorList>
    </citation>
    <scope>NUCLEOTIDE SEQUENCE</scope>
    <source>
        <strain evidence="15">18911</strain>
    </source>
</reference>
<dbReference type="PROSITE" id="PS51352">
    <property type="entry name" value="THIOREDOXIN_2"/>
    <property type="match status" value="1"/>
</dbReference>
<evidence type="ECO:0000256" key="1">
    <source>
        <dbReference type="ARBA" id="ARBA00003330"/>
    </source>
</evidence>
<dbReference type="Proteomes" id="UP000824094">
    <property type="component" value="Unassembled WGS sequence"/>
</dbReference>
<evidence type="ECO:0000256" key="4">
    <source>
        <dbReference type="ARBA" id="ARBA00022559"/>
    </source>
</evidence>
<evidence type="ECO:0000256" key="9">
    <source>
        <dbReference type="ARBA" id="ARBA00032824"/>
    </source>
</evidence>
<evidence type="ECO:0000256" key="6">
    <source>
        <dbReference type="ARBA" id="ARBA00023002"/>
    </source>
</evidence>
<evidence type="ECO:0000256" key="13">
    <source>
        <dbReference type="PIRSR" id="PIRSR000239-1"/>
    </source>
</evidence>
<dbReference type="GO" id="GO:0045454">
    <property type="term" value="P:cell redox homeostasis"/>
    <property type="evidence" value="ECO:0007669"/>
    <property type="project" value="TreeGrafter"/>
</dbReference>
<dbReference type="InterPro" id="IPR013766">
    <property type="entry name" value="Thioredoxin_domain"/>
</dbReference>
<evidence type="ECO:0000256" key="7">
    <source>
        <dbReference type="ARBA" id="ARBA00023157"/>
    </source>
</evidence>
<keyword evidence="6" id="KW-0560">Oxidoreductase</keyword>
<dbReference type="GO" id="GO:0008379">
    <property type="term" value="F:thioredoxin peroxidase activity"/>
    <property type="evidence" value="ECO:0007669"/>
    <property type="project" value="TreeGrafter"/>
</dbReference>
<keyword evidence="5" id="KW-0049">Antioxidant</keyword>
<evidence type="ECO:0000256" key="8">
    <source>
        <dbReference type="ARBA" id="ARBA00023284"/>
    </source>
</evidence>
<dbReference type="InterPro" id="IPR000866">
    <property type="entry name" value="AhpC/TSA"/>
</dbReference>
<comment type="function">
    <text evidence="1">Thiol-specific peroxidase that catalyzes the reduction of hydrogen peroxide and organic hydroperoxides to water and alcohols, respectively. Plays a role in cell protection against oxidative stress by detoxifying peroxides and as sensor of hydrogen peroxide-mediated signaling events.</text>
</comment>
<comment type="subunit">
    <text evidence="2">Monomer.</text>
</comment>
<dbReference type="Gene3D" id="3.40.30.10">
    <property type="entry name" value="Glutaredoxin"/>
    <property type="match status" value="1"/>
</dbReference>
<dbReference type="InterPro" id="IPR036249">
    <property type="entry name" value="Thioredoxin-like_sf"/>
</dbReference>
<keyword evidence="8" id="KW-0676">Redox-active center</keyword>
<dbReference type="PANTHER" id="PTHR42801:SF4">
    <property type="entry name" value="AHPC_TSA FAMILY PROTEIN"/>
    <property type="match status" value="1"/>
</dbReference>
<dbReference type="GO" id="GO:0034599">
    <property type="term" value="P:cellular response to oxidative stress"/>
    <property type="evidence" value="ECO:0007669"/>
    <property type="project" value="TreeGrafter"/>
</dbReference>
<dbReference type="PANTHER" id="PTHR42801">
    <property type="entry name" value="THIOREDOXIN-DEPENDENT PEROXIDE REDUCTASE"/>
    <property type="match status" value="1"/>
</dbReference>
<keyword evidence="7" id="KW-1015">Disulfide bond</keyword>
<dbReference type="Pfam" id="PF00578">
    <property type="entry name" value="AhpC-TSA"/>
    <property type="match status" value="1"/>
</dbReference>
<keyword evidence="4" id="KW-0575">Peroxidase</keyword>
<evidence type="ECO:0000313" key="16">
    <source>
        <dbReference type="Proteomes" id="UP000824094"/>
    </source>
</evidence>
<organism evidence="15 16">
    <name type="scientific">Candidatus Stercoripulliclostridium merdigallinarum</name>
    <dbReference type="NCBI Taxonomy" id="2840951"/>
    <lineage>
        <taxon>Bacteria</taxon>
        <taxon>Bacillati</taxon>
        <taxon>Bacillota</taxon>
        <taxon>Clostridia</taxon>
        <taxon>Eubacteriales</taxon>
        <taxon>Candidatus Stercoripulliclostridium</taxon>
    </lineage>
</organism>
<comment type="caution">
    <text evidence="15">The sequence shown here is derived from an EMBL/GenBank/DDBJ whole genome shotgun (WGS) entry which is preliminary data.</text>
</comment>
<dbReference type="PIRSF" id="PIRSF000239">
    <property type="entry name" value="AHPC"/>
    <property type="match status" value="1"/>
</dbReference>
<gene>
    <name evidence="15" type="ORF">IAB05_00100</name>
</gene>
<name>A0A9D1MGQ5_9FIRM</name>
<evidence type="ECO:0000256" key="11">
    <source>
        <dbReference type="ARBA" id="ARBA00041373"/>
    </source>
</evidence>
<proteinExistence type="inferred from homology"/>
<dbReference type="InterPro" id="IPR024706">
    <property type="entry name" value="Peroxiredoxin_AhpC-typ"/>
</dbReference>
<reference evidence="15" key="1">
    <citation type="submission" date="2020-10" db="EMBL/GenBank/DDBJ databases">
        <authorList>
            <person name="Gilroy R."/>
        </authorList>
    </citation>
    <scope>NUCLEOTIDE SEQUENCE</scope>
    <source>
        <strain evidence="15">18911</strain>
    </source>
</reference>
<dbReference type="AlphaFoldDB" id="A0A9D1MGQ5"/>
<dbReference type="EC" id="1.11.1.24" evidence="3"/>
<dbReference type="FunFam" id="3.40.30.10:FF:000007">
    <property type="entry name" value="Thioredoxin-dependent thiol peroxidase"/>
    <property type="match status" value="1"/>
</dbReference>
<evidence type="ECO:0000256" key="3">
    <source>
        <dbReference type="ARBA" id="ARBA00013017"/>
    </source>
</evidence>
<evidence type="ECO:0000256" key="2">
    <source>
        <dbReference type="ARBA" id="ARBA00011245"/>
    </source>
</evidence>
<protein>
    <recommendedName>
        <fullName evidence="3">thioredoxin-dependent peroxiredoxin</fullName>
        <ecNumber evidence="3">1.11.1.24</ecNumber>
    </recommendedName>
    <alternativeName>
        <fullName evidence="11">Bacterioferritin comigratory protein</fullName>
    </alternativeName>
    <alternativeName>
        <fullName evidence="9">Thioredoxin peroxidase</fullName>
    </alternativeName>
</protein>
<dbReference type="GO" id="GO:0005737">
    <property type="term" value="C:cytoplasm"/>
    <property type="evidence" value="ECO:0007669"/>
    <property type="project" value="TreeGrafter"/>
</dbReference>
<comment type="similarity">
    <text evidence="10">Belongs to the peroxiredoxin family. BCP/PrxQ subfamily.</text>
</comment>
<evidence type="ECO:0000256" key="12">
    <source>
        <dbReference type="ARBA" id="ARBA00049091"/>
    </source>
</evidence>
<comment type="catalytic activity">
    <reaction evidence="12">
        <text>a hydroperoxide + [thioredoxin]-dithiol = an alcohol + [thioredoxin]-disulfide + H2O</text>
        <dbReference type="Rhea" id="RHEA:62620"/>
        <dbReference type="Rhea" id="RHEA-COMP:10698"/>
        <dbReference type="Rhea" id="RHEA-COMP:10700"/>
        <dbReference type="ChEBI" id="CHEBI:15377"/>
        <dbReference type="ChEBI" id="CHEBI:29950"/>
        <dbReference type="ChEBI" id="CHEBI:30879"/>
        <dbReference type="ChEBI" id="CHEBI:35924"/>
        <dbReference type="ChEBI" id="CHEBI:50058"/>
        <dbReference type="EC" id="1.11.1.24"/>
    </reaction>
</comment>
<evidence type="ECO:0000256" key="5">
    <source>
        <dbReference type="ARBA" id="ARBA00022862"/>
    </source>
</evidence>
<sequence length="156" mass="17127">MIFAGMRAPDFTLPDQNGVLHSLSDYKGKKVVLYFYPKDNTSGCTVEAVGFRDETDNIARHNAVIIGVSKDSVASHIKFAEKYSLPFVLLSDTEKIAIEAYDVLKEKKMYGKSVIGVNRSTFVIDEDGVVVYAAYGVKAAGHAEEIVGVLEQESKE</sequence>
<dbReference type="CDD" id="cd03017">
    <property type="entry name" value="PRX_BCP"/>
    <property type="match status" value="1"/>
</dbReference>
<evidence type="ECO:0000313" key="15">
    <source>
        <dbReference type="EMBL" id="HIU59772.1"/>
    </source>
</evidence>
<accession>A0A9D1MGQ5</accession>
<dbReference type="EMBL" id="DVNF01000004">
    <property type="protein sequence ID" value="HIU59772.1"/>
    <property type="molecule type" value="Genomic_DNA"/>
</dbReference>
<feature type="active site" description="Cysteine sulfenic acid (-SOH) intermediate; for peroxidase activity" evidence="13">
    <location>
        <position position="44"/>
    </location>
</feature>
<feature type="domain" description="Thioredoxin" evidence="14">
    <location>
        <begin position="2"/>
        <end position="155"/>
    </location>
</feature>
<dbReference type="SUPFAM" id="SSF52833">
    <property type="entry name" value="Thioredoxin-like"/>
    <property type="match status" value="1"/>
</dbReference>
<dbReference type="InterPro" id="IPR050924">
    <property type="entry name" value="Peroxiredoxin_BCP/PrxQ"/>
</dbReference>
<evidence type="ECO:0000259" key="14">
    <source>
        <dbReference type="PROSITE" id="PS51352"/>
    </source>
</evidence>
<evidence type="ECO:0000256" key="10">
    <source>
        <dbReference type="ARBA" id="ARBA00038489"/>
    </source>
</evidence>